<dbReference type="AlphaFoldDB" id="A0A9P6ILF8"/>
<reference evidence="2" key="1">
    <citation type="journal article" date="2020" name="Fungal Divers.">
        <title>Resolving the Mortierellaceae phylogeny through synthesis of multi-gene phylogenetics and phylogenomics.</title>
        <authorList>
            <person name="Vandepol N."/>
            <person name="Liber J."/>
            <person name="Desiro A."/>
            <person name="Na H."/>
            <person name="Kennedy M."/>
            <person name="Barry K."/>
            <person name="Grigoriev I.V."/>
            <person name="Miller A.N."/>
            <person name="O'Donnell K."/>
            <person name="Stajich J.E."/>
            <person name="Bonito G."/>
        </authorList>
    </citation>
    <scope>NUCLEOTIDE SEQUENCE</scope>
    <source>
        <strain evidence="2">MES-2147</strain>
    </source>
</reference>
<dbReference type="PROSITE" id="PS50011">
    <property type="entry name" value="PROTEIN_KINASE_DOM"/>
    <property type="match status" value="1"/>
</dbReference>
<dbReference type="SMART" id="SM00220">
    <property type="entry name" value="S_TKc"/>
    <property type="match status" value="1"/>
</dbReference>
<dbReference type="PROSITE" id="PS00108">
    <property type="entry name" value="PROTEIN_KINASE_ST"/>
    <property type="match status" value="1"/>
</dbReference>
<dbReference type="SUPFAM" id="SSF56112">
    <property type="entry name" value="Protein kinase-like (PK-like)"/>
    <property type="match status" value="1"/>
</dbReference>
<organism evidence="2 3">
    <name type="scientific">Modicella reniformis</name>
    <dbReference type="NCBI Taxonomy" id="1440133"/>
    <lineage>
        <taxon>Eukaryota</taxon>
        <taxon>Fungi</taxon>
        <taxon>Fungi incertae sedis</taxon>
        <taxon>Mucoromycota</taxon>
        <taxon>Mortierellomycotina</taxon>
        <taxon>Mortierellomycetes</taxon>
        <taxon>Mortierellales</taxon>
        <taxon>Mortierellaceae</taxon>
        <taxon>Modicella</taxon>
    </lineage>
</organism>
<gene>
    <name evidence="2" type="ORF">BGZ65_002253</name>
</gene>
<dbReference type="Gene3D" id="1.10.510.10">
    <property type="entry name" value="Transferase(Phosphotransferase) domain 1"/>
    <property type="match status" value="1"/>
</dbReference>
<dbReference type="Gene3D" id="3.30.200.20">
    <property type="entry name" value="Phosphorylase Kinase, domain 1"/>
    <property type="match status" value="1"/>
</dbReference>
<evidence type="ECO:0000313" key="3">
    <source>
        <dbReference type="Proteomes" id="UP000749646"/>
    </source>
</evidence>
<dbReference type="EMBL" id="JAAAHW010009759">
    <property type="protein sequence ID" value="KAF9936570.1"/>
    <property type="molecule type" value="Genomic_DNA"/>
</dbReference>
<feature type="domain" description="Protein kinase" evidence="1">
    <location>
        <begin position="16"/>
        <end position="253"/>
    </location>
</feature>
<dbReference type="InterPro" id="IPR000719">
    <property type="entry name" value="Prot_kinase_dom"/>
</dbReference>
<keyword evidence="3" id="KW-1185">Reference proteome</keyword>
<sequence>MAIEHLTLEDNSQLDVDFGQFIAKGGQADVYKGTYKTETVAVKVSKDAIAKEEMIKESQMLDNFQDSQHIIKKRAFKLGNTVAFLALELAAEGDLYKATEPSKKLSGDKKVKFMLQIAHGLKELHAKGIVHGDLKAANVFICKSEIARILKIGDLGSAYEEDSPFSGRKANGMCIDPALFATASAKPTKETDMYSFAMTVKQLYGERLPKDKKTPTTSFKDLGVPNAYIAKLEACLSPKLTDRPTAAALYEEFKTTAGARTCSCPIQ</sequence>
<name>A0A9P6ILF8_9FUNG</name>
<dbReference type="PANTHER" id="PTHR44329:SF214">
    <property type="entry name" value="PROTEIN KINASE DOMAIN-CONTAINING PROTEIN"/>
    <property type="match status" value="1"/>
</dbReference>
<dbReference type="OrthoDB" id="5337378at2759"/>
<dbReference type="GO" id="GO:0004674">
    <property type="term" value="F:protein serine/threonine kinase activity"/>
    <property type="evidence" value="ECO:0007669"/>
    <property type="project" value="TreeGrafter"/>
</dbReference>
<dbReference type="PANTHER" id="PTHR44329">
    <property type="entry name" value="SERINE/THREONINE-PROTEIN KINASE TNNI3K-RELATED"/>
    <property type="match status" value="1"/>
</dbReference>
<proteinExistence type="predicted"/>
<evidence type="ECO:0000259" key="1">
    <source>
        <dbReference type="PROSITE" id="PS50011"/>
    </source>
</evidence>
<dbReference type="InterPro" id="IPR051681">
    <property type="entry name" value="Ser/Thr_Kinases-Pseudokinases"/>
</dbReference>
<dbReference type="Proteomes" id="UP000749646">
    <property type="component" value="Unassembled WGS sequence"/>
</dbReference>
<dbReference type="Pfam" id="PF00069">
    <property type="entry name" value="Pkinase"/>
    <property type="match status" value="1"/>
</dbReference>
<comment type="caution">
    <text evidence="2">The sequence shown here is derived from an EMBL/GenBank/DDBJ whole genome shotgun (WGS) entry which is preliminary data.</text>
</comment>
<protein>
    <recommendedName>
        <fullName evidence="1">Protein kinase domain-containing protein</fullName>
    </recommendedName>
</protein>
<dbReference type="InterPro" id="IPR011009">
    <property type="entry name" value="Kinase-like_dom_sf"/>
</dbReference>
<dbReference type="GO" id="GO:0005524">
    <property type="term" value="F:ATP binding"/>
    <property type="evidence" value="ECO:0007669"/>
    <property type="project" value="InterPro"/>
</dbReference>
<accession>A0A9P6ILF8</accession>
<dbReference type="CDD" id="cd00180">
    <property type="entry name" value="PKc"/>
    <property type="match status" value="1"/>
</dbReference>
<dbReference type="InterPro" id="IPR008271">
    <property type="entry name" value="Ser/Thr_kinase_AS"/>
</dbReference>
<evidence type="ECO:0000313" key="2">
    <source>
        <dbReference type="EMBL" id="KAF9936570.1"/>
    </source>
</evidence>